<protein>
    <submittedName>
        <fullName evidence="1">PAAR domain-containing protein</fullName>
    </submittedName>
</protein>
<evidence type="ECO:0000313" key="1">
    <source>
        <dbReference type="EMBL" id="PUX19295.1"/>
    </source>
</evidence>
<gene>
    <name evidence="1" type="ORF">BS411_16500</name>
</gene>
<dbReference type="RefSeq" id="WP_075199157.1">
    <property type="nucleotide sequence ID" value="NZ_CP187984.1"/>
</dbReference>
<dbReference type="AlphaFoldDB" id="A0A2T7B1K6"/>
<proteinExistence type="predicted"/>
<dbReference type="Pfam" id="PF05488">
    <property type="entry name" value="PAAR_motif"/>
    <property type="match status" value="1"/>
</dbReference>
<dbReference type="CDD" id="cd14744">
    <property type="entry name" value="PAAR_CT_2"/>
    <property type="match status" value="1"/>
</dbReference>
<dbReference type="EMBL" id="MSAG01000029">
    <property type="protein sequence ID" value="PUX19295.1"/>
    <property type="molecule type" value="Genomic_DNA"/>
</dbReference>
<dbReference type="OrthoDB" id="6860016at2"/>
<sequence length="85" mass="8803">MKGVIRLNDPLVSGGKVITASGADFMGRPVALKGDKVQCPQHKGIFAISDCHASWTMYGRGVVIDGCKAECGCVIKTTLPVAGVA</sequence>
<reference evidence="1" key="1">
    <citation type="submission" date="2016-12" db="EMBL/GenBank/DDBJ databases">
        <title>Analysis of the Molecular Diversity Among Cronobacter Species Isolated from Filth Flies Using a Pan Genomic DNA Microarray.</title>
        <authorList>
            <person name="Pava-Ripoll M."/>
            <person name="Tall B."/>
            <person name="Farber J."/>
            <person name="Fanning S."/>
            <person name="Lehner A."/>
            <person name="Stephan R."/>
            <person name="Pagotto F."/>
            <person name="Iverson C."/>
            <person name="Ziobro G."/>
            <person name="Miller A."/>
            <person name="Pearson R."/>
            <person name="Yan Q."/>
            <person name="Kim M."/>
            <person name="Jeong S."/>
            <person name="Park J."/>
            <person name="Jun S."/>
            <person name="Choi H."/>
            <person name="Chung T."/>
            <person name="Yoo Y."/>
            <person name="Park E."/>
            <person name="Hwang S."/>
            <person name="Lee B."/>
            <person name="Sathyamoorthy V."/>
            <person name="Carter L."/>
            <person name="Mammel M."/>
            <person name="Jackson S."/>
            <person name="Kothary M."/>
            <person name="Patel I."/>
            <person name="Grim C."/>
            <person name="Gopinath G."/>
            <person name="Gangiredla J."/>
            <person name="Chase H."/>
        </authorList>
    </citation>
    <scope>NUCLEOTIDE SEQUENCE [LARGE SCALE GENOMIC DNA]</scope>
    <source>
        <strain evidence="1">MOD1-Sh41s</strain>
    </source>
</reference>
<organism evidence="1">
    <name type="scientific">Cronobacter turicensis</name>
    <dbReference type="NCBI Taxonomy" id="413502"/>
    <lineage>
        <taxon>Bacteria</taxon>
        <taxon>Pseudomonadati</taxon>
        <taxon>Pseudomonadota</taxon>
        <taxon>Gammaproteobacteria</taxon>
        <taxon>Enterobacterales</taxon>
        <taxon>Enterobacteriaceae</taxon>
        <taxon>Cronobacter</taxon>
    </lineage>
</organism>
<comment type="caution">
    <text evidence="1">The sequence shown here is derived from an EMBL/GenBank/DDBJ whole genome shotgun (WGS) entry which is preliminary data.</text>
</comment>
<accession>A0A2T7B1K6</accession>
<dbReference type="InterPro" id="IPR008727">
    <property type="entry name" value="PAAR_motif"/>
</dbReference>
<name>A0A2T7B1K6_9ENTR</name>